<gene>
    <name evidence="2" type="ORF">DdX_17056</name>
</gene>
<feature type="transmembrane region" description="Helical" evidence="1">
    <location>
        <begin position="287"/>
        <end position="305"/>
    </location>
</feature>
<feature type="transmembrane region" description="Helical" evidence="1">
    <location>
        <begin position="402"/>
        <end position="427"/>
    </location>
</feature>
<proteinExistence type="predicted"/>
<name>A0AAD4QW58_9BILA</name>
<keyword evidence="1" id="KW-0472">Membrane</keyword>
<evidence type="ECO:0000256" key="1">
    <source>
        <dbReference type="SAM" id="Phobius"/>
    </source>
</evidence>
<feature type="transmembrane region" description="Helical" evidence="1">
    <location>
        <begin position="365"/>
        <end position="382"/>
    </location>
</feature>
<sequence length="497" mass="55943">MKVLSTVDRLLNDELAMSPSNASRLLTSLNSIVTNSCCDFNFTGHSNLAVIRQSVTCNASYAKNWPIMRQAKSASNCNVLDSGDESQMSIVIPYETVCDGNENHAFLLIYYSFANKVLFVELNGDELKDLRDNCDRKERVQRSFPVLSGQLYDETSMQMIHQIVVNGDYMPMAKIEFPTQMIETPLHGSLNLAYWNGTKWIEVEKPKTTIRGNHYAYVVKHLTDFTLIVDGLEMDPILCDAALNHISILLNFVSFTGLIILICSLTIQRFVRKPKAQRLLFSKKNNACQQTYFVLLALFHIWFVLVSDSRDLIWPLTCHITAMILYWLLLTCILVTTFQSLNILKILANSSFLEKLLKTVVDRKIIGMVTFGIPTTVIVILKSTSPNFFDRHDYFCWIRPDYIVPAVTLPLGLLGLNSICIFSMVAIKVLSKGKMFGTNILFGHSSVRKIVSSSSVTTTSVCSDSTVTSTSCHSKWMEKTFALLGIQLMLGVPWVCP</sequence>
<keyword evidence="1" id="KW-1133">Transmembrane helix</keyword>
<dbReference type="EMBL" id="JAKKPZ010000163">
    <property type="protein sequence ID" value="KAI1699904.1"/>
    <property type="molecule type" value="Genomic_DNA"/>
</dbReference>
<dbReference type="AlphaFoldDB" id="A0AAD4QW58"/>
<keyword evidence="1" id="KW-0812">Transmembrane</keyword>
<keyword evidence="3" id="KW-1185">Reference proteome</keyword>
<protein>
    <submittedName>
        <fullName evidence="2">MeTHuselah like protein</fullName>
    </submittedName>
</protein>
<accession>A0AAD4QW58</accession>
<evidence type="ECO:0000313" key="2">
    <source>
        <dbReference type="EMBL" id="KAI1699904.1"/>
    </source>
</evidence>
<organism evidence="2 3">
    <name type="scientific">Ditylenchus destructor</name>
    <dbReference type="NCBI Taxonomy" id="166010"/>
    <lineage>
        <taxon>Eukaryota</taxon>
        <taxon>Metazoa</taxon>
        <taxon>Ecdysozoa</taxon>
        <taxon>Nematoda</taxon>
        <taxon>Chromadorea</taxon>
        <taxon>Rhabditida</taxon>
        <taxon>Tylenchina</taxon>
        <taxon>Tylenchomorpha</taxon>
        <taxon>Sphaerularioidea</taxon>
        <taxon>Anguinidae</taxon>
        <taxon>Anguininae</taxon>
        <taxon>Ditylenchus</taxon>
    </lineage>
</organism>
<reference evidence="2" key="1">
    <citation type="submission" date="2022-01" db="EMBL/GenBank/DDBJ databases">
        <title>Genome Sequence Resource for Two Populations of Ditylenchus destructor, the Migratory Endoparasitic Phytonematode.</title>
        <authorList>
            <person name="Zhang H."/>
            <person name="Lin R."/>
            <person name="Xie B."/>
        </authorList>
    </citation>
    <scope>NUCLEOTIDE SEQUENCE</scope>
    <source>
        <strain evidence="2">BazhouSP</strain>
    </source>
</reference>
<feature type="transmembrane region" description="Helical" evidence="1">
    <location>
        <begin position="248"/>
        <end position="267"/>
    </location>
</feature>
<comment type="caution">
    <text evidence="2">The sequence shown here is derived from an EMBL/GenBank/DDBJ whole genome shotgun (WGS) entry which is preliminary data.</text>
</comment>
<evidence type="ECO:0000313" key="3">
    <source>
        <dbReference type="Proteomes" id="UP001201812"/>
    </source>
</evidence>
<dbReference type="Proteomes" id="UP001201812">
    <property type="component" value="Unassembled WGS sequence"/>
</dbReference>
<feature type="transmembrane region" description="Helical" evidence="1">
    <location>
        <begin position="325"/>
        <end position="344"/>
    </location>
</feature>